<dbReference type="EMBL" id="NEKC01000007">
    <property type="protein sequence ID" value="OTA29231.1"/>
    <property type="molecule type" value="Genomic_DNA"/>
</dbReference>
<evidence type="ECO:0000313" key="2">
    <source>
        <dbReference type="Proteomes" id="UP000243540"/>
    </source>
</evidence>
<gene>
    <name evidence="1" type="ORF">B9T39_03695</name>
</gene>
<dbReference type="RefSeq" id="WP_086106483.1">
    <property type="nucleotide sequence ID" value="NZ_NEKB01000003.1"/>
</dbReference>
<name>A0A1Y2SY88_9BIFI</name>
<dbReference type="Proteomes" id="UP000243540">
    <property type="component" value="Unassembled WGS sequence"/>
</dbReference>
<proteinExistence type="predicted"/>
<comment type="caution">
    <text evidence="1">The sequence shown here is derived from an EMBL/GenBank/DDBJ whole genome shotgun (WGS) entry which is preliminary data.</text>
</comment>
<protein>
    <submittedName>
        <fullName evidence="1">Uncharacterized protein</fullName>
    </submittedName>
</protein>
<dbReference type="AlphaFoldDB" id="A0A1Y2SY88"/>
<sequence length="159" mass="17510">MYGDVSSLFDNGQWFNDWDVNIAAQLVDGLVVGRISVKRKRGKGWTANAWQSSEILRMDGPIESKENDFNIRLTAIGFAGDVDAGIQINKNSICVRAFHAPVNFTDSARLEGTFSYRVTDPNLAASDLTSENPENFAGWFADMKKAGAFSNLITPDDLL</sequence>
<accession>A0A1Y2SY88</accession>
<reference evidence="1 2" key="1">
    <citation type="submission" date="2017-04" db="EMBL/GenBank/DDBJ databases">
        <title>Draft genome sequences of Alloscardovia macacae UMA81211 and UMA81212 isolated from the feces of a rhesus macaque (Macaca mulatta).</title>
        <authorList>
            <person name="Albert K."/>
            <person name="Sela D.A."/>
        </authorList>
    </citation>
    <scope>NUCLEOTIDE SEQUENCE [LARGE SCALE GENOMIC DNA]</scope>
    <source>
        <strain evidence="1 2">UMA81212</strain>
    </source>
</reference>
<evidence type="ECO:0000313" key="1">
    <source>
        <dbReference type="EMBL" id="OTA29231.1"/>
    </source>
</evidence>
<organism evidence="1 2">
    <name type="scientific">Alloscardovia macacae</name>
    <dbReference type="NCBI Taxonomy" id="1160091"/>
    <lineage>
        <taxon>Bacteria</taxon>
        <taxon>Bacillati</taxon>
        <taxon>Actinomycetota</taxon>
        <taxon>Actinomycetes</taxon>
        <taxon>Bifidobacteriales</taxon>
        <taxon>Bifidobacteriaceae</taxon>
        <taxon>Alloscardovia</taxon>
    </lineage>
</organism>